<dbReference type="EMBL" id="DSUJ01000008">
    <property type="protein sequence ID" value="HFI90699.1"/>
    <property type="molecule type" value="Genomic_DNA"/>
</dbReference>
<proteinExistence type="predicted"/>
<gene>
    <name evidence="1" type="ORF">ENS31_04090</name>
</gene>
<accession>A0A7V2ZIL8</accession>
<reference evidence="1" key="1">
    <citation type="journal article" date="2020" name="mSystems">
        <title>Genome- and Community-Level Interaction Insights into Carbon Utilization and Element Cycling Functions of Hydrothermarchaeota in Hydrothermal Sediment.</title>
        <authorList>
            <person name="Zhou Z."/>
            <person name="Liu Y."/>
            <person name="Xu W."/>
            <person name="Pan J."/>
            <person name="Luo Z.H."/>
            <person name="Li M."/>
        </authorList>
    </citation>
    <scope>NUCLEOTIDE SEQUENCE [LARGE SCALE GENOMIC DNA]</scope>
    <source>
        <strain evidence="1">SpSt-479</strain>
    </source>
</reference>
<dbReference type="AlphaFoldDB" id="A0A7V2ZIL8"/>
<name>A0A7V2ZIL8_9BACT</name>
<organism evidence="1">
    <name type="scientific">Ignavibacterium album</name>
    <dbReference type="NCBI Taxonomy" id="591197"/>
    <lineage>
        <taxon>Bacteria</taxon>
        <taxon>Pseudomonadati</taxon>
        <taxon>Ignavibacteriota</taxon>
        <taxon>Ignavibacteria</taxon>
        <taxon>Ignavibacteriales</taxon>
        <taxon>Ignavibacteriaceae</taxon>
        <taxon>Ignavibacterium</taxon>
    </lineage>
</organism>
<evidence type="ECO:0000313" key="1">
    <source>
        <dbReference type="EMBL" id="HFI90699.1"/>
    </source>
</evidence>
<comment type="caution">
    <text evidence="1">The sequence shown here is derived from an EMBL/GenBank/DDBJ whole genome shotgun (WGS) entry which is preliminary data.</text>
</comment>
<sequence>MKKENLLSKTNNMMFKNFDLSKTAKYLFATSLILLLITFVIDRYITYEKPELKKKDISFNEADSLFRQALKNYDISERFLSIKKNKKSLSDSIYSVKVYNDVPVSLLLLELENLFAYTKAEIKSREESIGGKTITNILLEDKPLITAEFITDKNISREKGRIGFVVYDIDYSIDNTAILNTPEQIIFLLTPSEQSKRFVNTIQSAGKRFALLLNDEINDLNFKLNESYPLKRNKKSFENLFKYFPAAAFIAVDDKSDLFNSSIKDFIIKELDWRQAFYVRLSRFDLLDSYSSNAVNAFGEMIKSMNKNESRIILIDGKNFNELLPLIPSYRKIGYKFVSATELLK</sequence>
<protein>
    <submittedName>
        <fullName evidence="1">Uncharacterized protein</fullName>
    </submittedName>
</protein>